<dbReference type="Proteomes" id="UP001238088">
    <property type="component" value="Unassembled WGS sequence"/>
</dbReference>
<feature type="transmembrane region" description="Helical" evidence="1">
    <location>
        <begin position="443"/>
        <end position="460"/>
    </location>
</feature>
<sequence>MDAGLNEILGLMKSNDLDDRREAIKQCIDWTGEIDVEDCLTLFAEAAKVTPLSREEWDDPSKALVMAAGTFLLDEMIPVIEKHIFQYSYEAIHISMSYLLIKNTEDSLAAYKRLFKQLYSQIQIIPVYRESKIFENKDSMLTALEALIENEVVFHEWYIEYYHYLLAYCVAYEYIKVSDQNVDKDFVSGQLAVLIEDYKEYDEVFTREYDLEAWKNTYSKMRFFLRGYLIIKNSYCTDEEILSYDFILKWKDPYIKLTYLIMLWIRKLDADPQIAIDILKGNYGTGYAYGVLQEYKKEALPTDLSIQDYFVIEAADFTFFNHEEGVGKFPDETEVMGSFKRKDYRFGDNYTYYIVRFRSSYPAFAGKGWMRMMIGPYHTGSLPTPHTISDQDANYTDFMPWESQSLDKHKEDFNNVLKESFDTPQHEERIFGSYVPSFNRKHHTIAILLFVLSILSIVLIDNDWIALSLFIAPIWLLLTYVHAKVLERNVFVQLREHSLEYCHFGDHTHVQLPHIESVHFEKIRPLVKDRFCLLPINQWHFVFYDNEGDIIYQIPRNYIKEEYFFGHFKDLISYYHHPPVIRWEANEDE</sequence>
<gene>
    <name evidence="2" type="ORF">J2S17_003581</name>
</gene>
<name>A0ABU0AKA7_9BACI</name>
<evidence type="ECO:0000256" key="1">
    <source>
        <dbReference type="SAM" id="Phobius"/>
    </source>
</evidence>
<keyword evidence="1" id="KW-1133">Transmembrane helix</keyword>
<feature type="transmembrane region" description="Helical" evidence="1">
    <location>
        <begin position="466"/>
        <end position="486"/>
    </location>
</feature>
<comment type="caution">
    <text evidence="2">The sequence shown here is derived from an EMBL/GenBank/DDBJ whole genome shotgun (WGS) entry which is preliminary data.</text>
</comment>
<accession>A0ABU0AKA7</accession>
<protein>
    <submittedName>
        <fullName evidence="2">Uncharacterized protein</fullName>
    </submittedName>
</protein>
<proteinExistence type="predicted"/>
<dbReference type="RefSeq" id="WP_307477022.1">
    <property type="nucleotide sequence ID" value="NZ_JAUSUB010000016.1"/>
</dbReference>
<keyword evidence="1" id="KW-0812">Transmembrane</keyword>
<reference evidence="2 3" key="1">
    <citation type="submission" date="2023-07" db="EMBL/GenBank/DDBJ databases">
        <title>Genomic Encyclopedia of Type Strains, Phase IV (KMG-IV): sequencing the most valuable type-strain genomes for metagenomic binning, comparative biology and taxonomic classification.</title>
        <authorList>
            <person name="Goeker M."/>
        </authorList>
    </citation>
    <scope>NUCLEOTIDE SEQUENCE [LARGE SCALE GENOMIC DNA]</scope>
    <source>
        <strain evidence="2 3">DSM 23494</strain>
    </source>
</reference>
<dbReference type="EMBL" id="JAUSUB010000016">
    <property type="protein sequence ID" value="MDQ0271693.1"/>
    <property type="molecule type" value="Genomic_DNA"/>
</dbReference>
<evidence type="ECO:0000313" key="3">
    <source>
        <dbReference type="Proteomes" id="UP001238088"/>
    </source>
</evidence>
<keyword evidence="3" id="KW-1185">Reference proteome</keyword>
<evidence type="ECO:0000313" key="2">
    <source>
        <dbReference type="EMBL" id="MDQ0271693.1"/>
    </source>
</evidence>
<keyword evidence="1" id="KW-0472">Membrane</keyword>
<organism evidence="2 3">
    <name type="scientific">Cytobacillus purgationiresistens</name>
    <dbReference type="NCBI Taxonomy" id="863449"/>
    <lineage>
        <taxon>Bacteria</taxon>
        <taxon>Bacillati</taxon>
        <taxon>Bacillota</taxon>
        <taxon>Bacilli</taxon>
        <taxon>Bacillales</taxon>
        <taxon>Bacillaceae</taxon>
        <taxon>Cytobacillus</taxon>
    </lineage>
</organism>